<feature type="compositionally biased region" description="Basic and acidic residues" evidence="1">
    <location>
        <begin position="339"/>
        <end position="352"/>
    </location>
</feature>
<evidence type="ECO:0000256" key="1">
    <source>
        <dbReference type="SAM" id="MobiDB-lite"/>
    </source>
</evidence>
<feature type="region of interest" description="Disordered" evidence="1">
    <location>
        <begin position="328"/>
        <end position="356"/>
    </location>
</feature>
<dbReference type="EMBL" id="JBBPDW010000014">
    <property type="protein sequence ID" value="KAK7546728.1"/>
    <property type="molecule type" value="Genomic_DNA"/>
</dbReference>
<comment type="caution">
    <text evidence="2">The sequence shown here is derived from an EMBL/GenBank/DDBJ whole genome shotgun (WGS) entry which is preliminary data.</text>
</comment>
<gene>
    <name evidence="2" type="ORF">IWX46DRAFT_599622</name>
</gene>
<proteinExistence type="predicted"/>
<evidence type="ECO:0000313" key="2">
    <source>
        <dbReference type="EMBL" id="KAK7546728.1"/>
    </source>
</evidence>
<evidence type="ECO:0000313" key="3">
    <source>
        <dbReference type="Proteomes" id="UP001365128"/>
    </source>
</evidence>
<organism evidence="2 3">
    <name type="scientific">Phyllosticta citricarpa</name>
    <dbReference type="NCBI Taxonomy" id="55181"/>
    <lineage>
        <taxon>Eukaryota</taxon>
        <taxon>Fungi</taxon>
        <taxon>Dikarya</taxon>
        <taxon>Ascomycota</taxon>
        <taxon>Pezizomycotina</taxon>
        <taxon>Dothideomycetes</taxon>
        <taxon>Dothideomycetes incertae sedis</taxon>
        <taxon>Botryosphaeriales</taxon>
        <taxon>Phyllostictaceae</taxon>
        <taxon>Phyllosticta</taxon>
    </lineage>
</organism>
<accession>A0ABR1MDZ2</accession>
<sequence length="372" mass="42895">MRPSIRALQTFESHCVPPRNLDFTFTKLPGWEKRWAEYRNDLPIELGKAWPAEVADAPEYQPMPRILISEDDGGWLRSLKNRVGRCISFGLSDENLRRAGNLLQNFGAWEVAFGWRGLALMRHGFTTPDGKPTWINVRSRNPLLYRPLDSKGHFDSLIHERVIGVTRLLWLQGFTHGNFEDREIRPLWRSLGHTHGPYNLETNEMHFSVFDQRGPTGSLIACHRLRPGFIKPDGSMQNHFGIDSLVVSARQQRVIAQATGFFSLAAWKGMDEPSGFADIMAHHFLWRMRDQERLRIRFKKTIHFAQAAVRALEQSSWDREDAVEDLGTATKTEQAEQTVEVKEEGMHEEASRLVRRRDSKQQKIFNGLARDQ</sequence>
<protein>
    <submittedName>
        <fullName evidence="2">Uncharacterized protein</fullName>
    </submittedName>
</protein>
<reference evidence="2 3" key="1">
    <citation type="submission" date="2024-04" db="EMBL/GenBank/DDBJ databases">
        <title>Phyllosticta paracitricarpa is synonymous to the EU quarantine fungus P. citricarpa based on phylogenomic analyses.</title>
        <authorList>
            <consortium name="Lawrence Berkeley National Laboratory"/>
            <person name="Van Ingen-Buijs V.A."/>
            <person name="Van Westerhoven A.C."/>
            <person name="Haridas S."/>
            <person name="Skiadas P."/>
            <person name="Martin F."/>
            <person name="Groenewald J.Z."/>
            <person name="Crous P.W."/>
            <person name="Seidl M.F."/>
        </authorList>
    </citation>
    <scope>NUCLEOTIDE SEQUENCE [LARGE SCALE GENOMIC DNA]</scope>
    <source>
        <strain evidence="2 3">CBS 122670</strain>
    </source>
</reference>
<dbReference type="Proteomes" id="UP001365128">
    <property type="component" value="Unassembled WGS sequence"/>
</dbReference>
<name>A0ABR1MDZ2_9PEZI</name>
<keyword evidence="3" id="KW-1185">Reference proteome</keyword>